<comment type="similarity">
    <text evidence="1 6">Belongs to the 5-formyltetrahydrofolate cyclo-ligase family.</text>
</comment>
<dbReference type="GO" id="GO:0046872">
    <property type="term" value="F:metal ion binding"/>
    <property type="evidence" value="ECO:0007669"/>
    <property type="project" value="UniProtKB-KW"/>
</dbReference>
<dbReference type="GO" id="GO:0005524">
    <property type="term" value="F:ATP binding"/>
    <property type="evidence" value="ECO:0007669"/>
    <property type="project" value="UniProtKB-KW"/>
</dbReference>
<proteinExistence type="inferred from homology"/>
<evidence type="ECO:0000256" key="3">
    <source>
        <dbReference type="ARBA" id="ARBA00022840"/>
    </source>
</evidence>
<comment type="cofactor">
    <cofactor evidence="6">
        <name>Mg(2+)</name>
        <dbReference type="ChEBI" id="CHEBI:18420"/>
    </cofactor>
</comment>
<accession>A0A9Q0MFH5</accession>
<keyword evidence="2 6" id="KW-0547">Nucleotide-binding</keyword>
<dbReference type="Pfam" id="PF01812">
    <property type="entry name" value="5-FTHF_cyc-lig"/>
    <property type="match status" value="1"/>
</dbReference>
<dbReference type="AlphaFoldDB" id="A0A9Q0MFH5"/>
<name>A0A9Q0MFH5_BLOTA</name>
<dbReference type="EMBL" id="JAPWDV010000001">
    <property type="protein sequence ID" value="KAJ6224864.1"/>
    <property type="molecule type" value="Genomic_DNA"/>
</dbReference>
<sequence>MKYTSPFLVTNLTVILFHSYRTKLHQHWHHHHLVQMMASSSSSSSSTTTKTVSFSSCSSTEPSSASLSIKQAKKKLRSEIDAKLGRLNGNEVERQSEQVHNKLFALTEFRKATRVGLYLSLPLVEIDTIRILEHCFANGKQCFVPKYHPKSRKMDFVQVNSMEDYESLPYEPKWKIKQPDPIEDKRAEALSTGGLDVLLVPGVAFTPEGLRCGHGMGYFDTWLARCAATKSIQHPITIGLALTEQIVDDLPVTDWDIRIDRIIAP</sequence>
<reference evidence="7" key="1">
    <citation type="submission" date="2022-12" db="EMBL/GenBank/DDBJ databases">
        <title>Genome assemblies of Blomia tropicalis.</title>
        <authorList>
            <person name="Cui Y."/>
        </authorList>
    </citation>
    <scope>NUCLEOTIDE SEQUENCE</scope>
    <source>
        <tissue evidence="7">Adult mites</tissue>
    </source>
</reference>
<evidence type="ECO:0000313" key="7">
    <source>
        <dbReference type="EMBL" id="KAJ6224864.1"/>
    </source>
</evidence>
<evidence type="ECO:0000256" key="5">
    <source>
        <dbReference type="ARBA" id="ARBA00038966"/>
    </source>
</evidence>
<keyword evidence="6" id="KW-0479">Metal-binding</keyword>
<dbReference type="GO" id="GO:0005739">
    <property type="term" value="C:mitochondrion"/>
    <property type="evidence" value="ECO:0007669"/>
    <property type="project" value="TreeGrafter"/>
</dbReference>
<dbReference type="FunFam" id="3.40.50.10420:FF:000007">
    <property type="entry name" value="5-formyltetrahydrofolate cyclo-ligase"/>
    <property type="match status" value="1"/>
</dbReference>
<dbReference type="SUPFAM" id="SSF100950">
    <property type="entry name" value="NagB/RpiA/CoA transferase-like"/>
    <property type="match status" value="1"/>
</dbReference>
<dbReference type="NCBIfam" id="TIGR02727">
    <property type="entry name" value="MTHFS_bact"/>
    <property type="match status" value="1"/>
</dbReference>
<comment type="caution">
    <text evidence="7">The sequence shown here is derived from an EMBL/GenBank/DDBJ whole genome shotgun (WGS) entry which is preliminary data.</text>
</comment>
<dbReference type="PANTHER" id="PTHR23407">
    <property type="entry name" value="ATPASE INHIBITOR/5-FORMYLTETRAHYDROFOLATE CYCLO-LIGASE"/>
    <property type="match status" value="1"/>
</dbReference>
<dbReference type="EC" id="6.3.3.2" evidence="5 6"/>
<dbReference type="Gene3D" id="3.40.50.10420">
    <property type="entry name" value="NagB/RpiA/CoA transferase-like"/>
    <property type="match status" value="1"/>
</dbReference>
<dbReference type="OMA" id="STIYPCQ"/>
<protein>
    <recommendedName>
        <fullName evidence="5 6">5-formyltetrahydrofolate cyclo-ligase</fullName>
        <ecNumber evidence="5 6">6.3.3.2</ecNumber>
    </recommendedName>
</protein>
<keyword evidence="6" id="KW-0460">Magnesium</keyword>
<dbReference type="InterPro" id="IPR037171">
    <property type="entry name" value="NagB/RpiA_transferase-like"/>
</dbReference>
<dbReference type="GO" id="GO:0035999">
    <property type="term" value="P:tetrahydrofolate interconversion"/>
    <property type="evidence" value="ECO:0007669"/>
    <property type="project" value="TreeGrafter"/>
</dbReference>
<evidence type="ECO:0000256" key="4">
    <source>
        <dbReference type="ARBA" id="ARBA00036539"/>
    </source>
</evidence>
<keyword evidence="8" id="KW-1185">Reference proteome</keyword>
<evidence type="ECO:0000313" key="8">
    <source>
        <dbReference type="Proteomes" id="UP001142055"/>
    </source>
</evidence>
<dbReference type="PANTHER" id="PTHR23407:SF1">
    <property type="entry name" value="5-FORMYLTETRAHYDROFOLATE CYCLO-LIGASE"/>
    <property type="match status" value="1"/>
</dbReference>
<organism evidence="7 8">
    <name type="scientific">Blomia tropicalis</name>
    <name type="common">Mite</name>
    <dbReference type="NCBI Taxonomy" id="40697"/>
    <lineage>
        <taxon>Eukaryota</taxon>
        <taxon>Metazoa</taxon>
        <taxon>Ecdysozoa</taxon>
        <taxon>Arthropoda</taxon>
        <taxon>Chelicerata</taxon>
        <taxon>Arachnida</taxon>
        <taxon>Acari</taxon>
        <taxon>Acariformes</taxon>
        <taxon>Sarcoptiformes</taxon>
        <taxon>Astigmata</taxon>
        <taxon>Glycyphagoidea</taxon>
        <taxon>Echimyopodidae</taxon>
        <taxon>Blomia</taxon>
    </lineage>
</organism>
<dbReference type="GO" id="GO:0009396">
    <property type="term" value="P:folic acid-containing compound biosynthetic process"/>
    <property type="evidence" value="ECO:0007669"/>
    <property type="project" value="TreeGrafter"/>
</dbReference>
<keyword evidence="3 6" id="KW-0067">ATP-binding</keyword>
<comment type="catalytic activity">
    <reaction evidence="4 6">
        <text>(6S)-5-formyl-5,6,7,8-tetrahydrofolate + ATP = (6R)-5,10-methenyltetrahydrofolate + ADP + phosphate</text>
        <dbReference type="Rhea" id="RHEA:10488"/>
        <dbReference type="ChEBI" id="CHEBI:30616"/>
        <dbReference type="ChEBI" id="CHEBI:43474"/>
        <dbReference type="ChEBI" id="CHEBI:57455"/>
        <dbReference type="ChEBI" id="CHEBI:57457"/>
        <dbReference type="ChEBI" id="CHEBI:456216"/>
        <dbReference type="EC" id="6.3.3.2"/>
    </reaction>
</comment>
<evidence type="ECO:0000256" key="6">
    <source>
        <dbReference type="RuleBase" id="RU361279"/>
    </source>
</evidence>
<dbReference type="GO" id="GO:0030272">
    <property type="term" value="F:5-formyltetrahydrofolate cyclo-ligase activity"/>
    <property type="evidence" value="ECO:0007669"/>
    <property type="project" value="UniProtKB-EC"/>
</dbReference>
<evidence type="ECO:0000256" key="2">
    <source>
        <dbReference type="ARBA" id="ARBA00022741"/>
    </source>
</evidence>
<dbReference type="Proteomes" id="UP001142055">
    <property type="component" value="Chromosome 1"/>
</dbReference>
<gene>
    <name evidence="7" type="ORF">RDWZM_003409</name>
</gene>
<evidence type="ECO:0000256" key="1">
    <source>
        <dbReference type="ARBA" id="ARBA00010638"/>
    </source>
</evidence>
<dbReference type="InterPro" id="IPR024185">
    <property type="entry name" value="FTHF_cligase-like_sf"/>
</dbReference>
<dbReference type="InterPro" id="IPR002698">
    <property type="entry name" value="FTHF_cligase"/>
</dbReference>